<dbReference type="EMBL" id="JAUHHV010000010">
    <property type="protein sequence ID" value="KAK1409105.1"/>
    <property type="molecule type" value="Genomic_DNA"/>
</dbReference>
<proteinExistence type="predicted"/>
<evidence type="ECO:0000313" key="1">
    <source>
        <dbReference type="EMBL" id="KAK1409105.1"/>
    </source>
</evidence>
<gene>
    <name evidence="1" type="ORF">QVD17_35630</name>
</gene>
<evidence type="ECO:0000313" key="2">
    <source>
        <dbReference type="Proteomes" id="UP001229421"/>
    </source>
</evidence>
<sequence>MDIMIAFFLKGNTNIDNIFSKHVATINMHRPRASSAHISNLIINSSKQAHLLFPTLPPLISHTSFSTIPDSTQFISGPPLIEISLKLPAFTLLHLSIAANFVLYVSFHLADPWID</sequence>
<name>A0AAD8JWY9_TARER</name>
<dbReference type="AlphaFoldDB" id="A0AAD8JWY9"/>
<protein>
    <submittedName>
        <fullName evidence="1">Uncharacterized protein</fullName>
    </submittedName>
</protein>
<dbReference type="Proteomes" id="UP001229421">
    <property type="component" value="Unassembled WGS sequence"/>
</dbReference>
<accession>A0AAD8JWY9</accession>
<organism evidence="1 2">
    <name type="scientific">Tagetes erecta</name>
    <name type="common">African marigold</name>
    <dbReference type="NCBI Taxonomy" id="13708"/>
    <lineage>
        <taxon>Eukaryota</taxon>
        <taxon>Viridiplantae</taxon>
        <taxon>Streptophyta</taxon>
        <taxon>Embryophyta</taxon>
        <taxon>Tracheophyta</taxon>
        <taxon>Spermatophyta</taxon>
        <taxon>Magnoliopsida</taxon>
        <taxon>eudicotyledons</taxon>
        <taxon>Gunneridae</taxon>
        <taxon>Pentapetalae</taxon>
        <taxon>asterids</taxon>
        <taxon>campanulids</taxon>
        <taxon>Asterales</taxon>
        <taxon>Asteraceae</taxon>
        <taxon>Asteroideae</taxon>
        <taxon>Heliantheae alliance</taxon>
        <taxon>Tageteae</taxon>
        <taxon>Tagetes</taxon>
    </lineage>
</organism>
<reference evidence="1" key="1">
    <citation type="journal article" date="2023" name="bioRxiv">
        <title>Improved chromosome-level genome assembly for marigold (Tagetes erecta).</title>
        <authorList>
            <person name="Jiang F."/>
            <person name="Yuan L."/>
            <person name="Wang S."/>
            <person name="Wang H."/>
            <person name="Xu D."/>
            <person name="Wang A."/>
            <person name="Fan W."/>
        </authorList>
    </citation>
    <scope>NUCLEOTIDE SEQUENCE</scope>
    <source>
        <strain evidence="1">WSJ</strain>
        <tissue evidence="1">Leaf</tissue>
    </source>
</reference>
<comment type="caution">
    <text evidence="1">The sequence shown here is derived from an EMBL/GenBank/DDBJ whole genome shotgun (WGS) entry which is preliminary data.</text>
</comment>
<keyword evidence="2" id="KW-1185">Reference proteome</keyword>